<feature type="transmembrane region" description="Helical" evidence="1">
    <location>
        <begin position="38"/>
        <end position="57"/>
    </location>
</feature>
<keyword evidence="1" id="KW-1133">Transmembrane helix</keyword>
<evidence type="ECO:0000313" key="2">
    <source>
        <dbReference type="EMBL" id="MBB6543448.1"/>
    </source>
</evidence>
<keyword evidence="1" id="KW-0812">Transmembrane</keyword>
<dbReference type="EMBL" id="JACHHU010000014">
    <property type="protein sequence ID" value="MBB6543448.1"/>
    <property type="molecule type" value="Genomic_DNA"/>
</dbReference>
<accession>A0A7X0TTS4</accession>
<keyword evidence="1" id="KW-0472">Membrane</keyword>
<reference evidence="2 3" key="1">
    <citation type="submission" date="2020-08" db="EMBL/GenBank/DDBJ databases">
        <title>Genomic Encyclopedia of Type Strains, Phase IV (KMG-IV): sequencing the most valuable type-strain genomes for metagenomic binning, comparative biology and taxonomic classification.</title>
        <authorList>
            <person name="Goeker M."/>
        </authorList>
    </citation>
    <scope>NUCLEOTIDE SEQUENCE [LARGE SCALE GENOMIC DNA]</scope>
    <source>
        <strain evidence="2 3">DSM 26287</strain>
    </source>
</reference>
<comment type="caution">
    <text evidence="2">The sequence shown here is derived from an EMBL/GenBank/DDBJ whole genome shotgun (WGS) entry which is preliminary data.</text>
</comment>
<sequence>MALFSISMGIICFLVAIAWSVFVTLYSQSSDSGFSFSIILAMFPAFLGMLLIIPATLYRLIDVISKNESQTLREKRVLVAGILISVLYCTVFIMLALS</sequence>
<name>A0A7X0TTS4_9GAMM</name>
<feature type="transmembrane region" description="Helical" evidence="1">
    <location>
        <begin position="77"/>
        <end position="97"/>
    </location>
</feature>
<evidence type="ECO:0000313" key="3">
    <source>
        <dbReference type="Proteomes" id="UP000537141"/>
    </source>
</evidence>
<feature type="transmembrane region" description="Helical" evidence="1">
    <location>
        <begin position="6"/>
        <end position="26"/>
    </location>
</feature>
<dbReference type="AlphaFoldDB" id="A0A7X0TTS4"/>
<keyword evidence="3" id="KW-1185">Reference proteome</keyword>
<gene>
    <name evidence="2" type="ORF">HNQ55_001969</name>
</gene>
<dbReference type="RefSeq" id="WP_184424238.1">
    <property type="nucleotide sequence ID" value="NZ_AP027362.1"/>
</dbReference>
<protein>
    <submittedName>
        <fullName evidence="2">Asparagine N-glycosylation enzyme membrane subunit Stt3</fullName>
    </submittedName>
</protein>
<evidence type="ECO:0000256" key="1">
    <source>
        <dbReference type="SAM" id="Phobius"/>
    </source>
</evidence>
<organism evidence="2 3">
    <name type="scientific">Thalassotalea piscium</name>
    <dbReference type="NCBI Taxonomy" id="1230533"/>
    <lineage>
        <taxon>Bacteria</taxon>
        <taxon>Pseudomonadati</taxon>
        <taxon>Pseudomonadota</taxon>
        <taxon>Gammaproteobacteria</taxon>
        <taxon>Alteromonadales</taxon>
        <taxon>Colwelliaceae</taxon>
        <taxon>Thalassotalea</taxon>
    </lineage>
</organism>
<dbReference type="Proteomes" id="UP000537141">
    <property type="component" value="Unassembled WGS sequence"/>
</dbReference>
<proteinExistence type="predicted"/>